<organism evidence="1">
    <name type="scientific">Anguilla anguilla</name>
    <name type="common">European freshwater eel</name>
    <name type="synonym">Muraena anguilla</name>
    <dbReference type="NCBI Taxonomy" id="7936"/>
    <lineage>
        <taxon>Eukaryota</taxon>
        <taxon>Metazoa</taxon>
        <taxon>Chordata</taxon>
        <taxon>Craniata</taxon>
        <taxon>Vertebrata</taxon>
        <taxon>Euteleostomi</taxon>
        <taxon>Actinopterygii</taxon>
        <taxon>Neopterygii</taxon>
        <taxon>Teleostei</taxon>
        <taxon>Anguilliformes</taxon>
        <taxon>Anguillidae</taxon>
        <taxon>Anguilla</taxon>
    </lineage>
</organism>
<reference evidence="1" key="1">
    <citation type="submission" date="2014-11" db="EMBL/GenBank/DDBJ databases">
        <authorList>
            <person name="Amaro Gonzalez C."/>
        </authorList>
    </citation>
    <scope>NUCLEOTIDE SEQUENCE</scope>
</reference>
<dbReference type="EMBL" id="GBXM01069725">
    <property type="protein sequence ID" value="JAH38852.1"/>
    <property type="molecule type" value="Transcribed_RNA"/>
</dbReference>
<name>A0A0E9SC91_ANGAN</name>
<accession>A0A0E9SC91</accession>
<proteinExistence type="predicted"/>
<protein>
    <submittedName>
        <fullName evidence="1">Uncharacterized protein</fullName>
    </submittedName>
</protein>
<reference evidence="1" key="2">
    <citation type="journal article" date="2015" name="Fish Shellfish Immunol.">
        <title>Early steps in the European eel (Anguilla anguilla)-Vibrio vulnificus interaction in the gills: Role of the RtxA13 toxin.</title>
        <authorList>
            <person name="Callol A."/>
            <person name="Pajuelo D."/>
            <person name="Ebbesson L."/>
            <person name="Teles M."/>
            <person name="MacKenzie S."/>
            <person name="Amaro C."/>
        </authorList>
    </citation>
    <scope>NUCLEOTIDE SEQUENCE</scope>
</reference>
<sequence length="12" mass="1378">MTEALPTPEQNF</sequence>
<evidence type="ECO:0000313" key="1">
    <source>
        <dbReference type="EMBL" id="JAH38852.1"/>
    </source>
</evidence>